<dbReference type="PRINTS" id="PR00793">
    <property type="entry name" value="PROAMNOPTASE"/>
</dbReference>
<dbReference type="InterPro" id="IPR000073">
    <property type="entry name" value="AB_hydrolase_1"/>
</dbReference>
<reference evidence="10" key="1">
    <citation type="submission" date="2023-03" db="EMBL/GenBank/DDBJ databases">
        <title>Actinoallomurus iriomotensis NBRC 103681.</title>
        <authorList>
            <person name="Ichikawa N."/>
            <person name="Sato H."/>
            <person name="Tonouchi N."/>
        </authorList>
    </citation>
    <scope>NUCLEOTIDE SEQUENCE</scope>
    <source>
        <strain evidence="10">NBRC 103681</strain>
    </source>
</reference>
<evidence type="ECO:0000256" key="3">
    <source>
        <dbReference type="ARBA" id="ARBA00012568"/>
    </source>
</evidence>
<accession>A0A9W6VR91</accession>
<feature type="active site" description="Nucleophile" evidence="8">
    <location>
        <position position="105"/>
    </location>
</feature>
<dbReference type="InterPro" id="IPR005945">
    <property type="entry name" value="Pro_imino_pep"/>
</dbReference>
<dbReference type="InterPro" id="IPR002410">
    <property type="entry name" value="Peptidase_S33"/>
</dbReference>
<dbReference type="EC" id="3.4.11.5" evidence="3"/>
<evidence type="ECO:0000256" key="1">
    <source>
        <dbReference type="ARBA" id="ARBA00001585"/>
    </source>
</evidence>
<keyword evidence="5 7" id="KW-0378">Hydrolase</keyword>
<dbReference type="Proteomes" id="UP001165135">
    <property type="component" value="Unassembled WGS sequence"/>
</dbReference>
<dbReference type="AlphaFoldDB" id="A0A9W6VR91"/>
<dbReference type="PANTHER" id="PTHR43194">
    <property type="entry name" value="HYDROLASE ALPHA/BETA FOLD FAMILY"/>
    <property type="match status" value="1"/>
</dbReference>
<proteinExistence type="inferred from homology"/>
<evidence type="ECO:0000256" key="8">
    <source>
        <dbReference type="PIRSR" id="PIRSR005539-1"/>
    </source>
</evidence>
<comment type="catalytic activity">
    <reaction evidence="1">
        <text>Release of N-terminal proline from a peptide.</text>
        <dbReference type="EC" id="3.4.11.5"/>
    </reaction>
</comment>
<organism evidence="10 11">
    <name type="scientific">Actinoallomurus iriomotensis</name>
    <dbReference type="NCBI Taxonomy" id="478107"/>
    <lineage>
        <taxon>Bacteria</taxon>
        <taxon>Bacillati</taxon>
        <taxon>Actinomycetota</taxon>
        <taxon>Actinomycetes</taxon>
        <taxon>Streptosporangiales</taxon>
        <taxon>Thermomonosporaceae</taxon>
        <taxon>Actinoallomurus</taxon>
    </lineage>
</organism>
<dbReference type="Gene3D" id="3.40.50.1820">
    <property type="entry name" value="alpha/beta hydrolase"/>
    <property type="match status" value="1"/>
</dbReference>
<dbReference type="PIRSF" id="PIRSF005539">
    <property type="entry name" value="Pept_S33_TRI_F1"/>
    <property type="match status" value="1"/>
</dbReference>
<feature type="active site" description="Proton donor" evidence="8">
    <location>
        <position position="271"/>
    </location>
</feature>
<dbReference type="NCBIfam" id="TIGR01250">
    <property type="entry name" value="pro_imino_pep_2"/>
    <property type="match status" value="1"/>
</dbReference>
<evidence type="ECO:0000259" key="9">
    <source>
        <dbReference type="Pfam" id="PF00561"/>
    </source>
</evidence>
<dbReference type="Pfam" id="PF00561">
    <property type="entry name" value="Abhydrolase_1"/>
    <property type="match status" value="1"/>
</dbReference>
<evidence type="ECO:0000313" key="11">
    <source>
        <dbReference type="Proteomes" id="UP001165135"/>
    </source>
</evidence>
<comment type="caution">
    <text evidence="10">The sequence shown here is derived from an EMBL/GenBank/DDBJ whole genome shotgun (WGS) entry which is preliminary data.</text>
</comment>
<feature type="domain" description="AB hydrolase-1" evidence="9">
    <location>
        <begin position="27"/>
        <end position="277"/>
    </location>
</feature>
<dbReference type="InterPro" id="IPR050228">
    <property type="entry name" value="Carboxylesterase_BioH"/>
</dbReference>
<dbReference type="RefSeq" id="WP_285626894.1">
    <property type="nucleotide sequence ID" value="NZ_BSTJ01000007.1"/>
</dbReference>
<dbReference type="GO" id="GO:0004177">
    <property type="term" value="F:aminopeptidase activity"/>
    <property type="evidence" value="ECO:0007669"/>
    <property type="project" value="UniProtKB-EC"/>
</dbReference>
<feature type="active site" evidence="8">
    <location>
        <position position="244"/>
    </location>
</feature>
<dbReference type="EMBL" id="BSTJ01000007">
    <property type="protein sequence ID" value="GLY77420.1"/>
    <property type="molecule type" value="Genomic_DNA"/>
</dbReference>
<dbReference type="SUPFAM" id="SSF53474">
    <property type="entry name" value="alpha/beta-Hydrolases"/>
    <property type="match status" value="1"/>
</dbReference>
<evidence type="ECO:0000313" key="10">
    <source>
        <dbReference type="EMBL" id="GLY77420.1"/>
    </source>
</evidence>
<dbReference type="PANTHER" id="PTHR43194:SF2">
    <property type="entry name" value="PEROXISOMAL MEMBRANE PROTEIN LPX1"/>
    <property type="match status" value="1"/>
</dbReference>
<protein>
    <recommendedName>
        <fullName evidence="4">Proline iminopeptidase</fullName>
        <ecNumber evidence="3">3.4.11.5</ecNumber>
    </recommendedName>
    <alternativeName>
        <fullName evidence="6">Prolyl aminopeptidase</fullName>
    </alternativeName>
</protein>
<dbReference type="GO" id="GO:0006508">
    <property type="term" value="P:proteolysis"/>
    <property type="evidence" value="ECO:0007669"/>
    <property type="project" value="InterPro"/>
</dbReference>
<name>A0A9W6VR91_9ACTN</name>
<evidence type="ECO:0000256" key="2">
    <source>
        <dbReference type="ARBA" id="ARBA00010088"/>
    </source>
</evidence>
<evidence type="ECO:0000256" key="6">
    <source>
        <dbReference type="ARBA" id="ARBA00029605"/>
    </source>
</evidence>
<evidence type="ECO:0000256" key="5">
    <source>
        <dbReference type="ARBA" id="ARBA00022801"/>
    </source>
</evidence>
<comment type="similarity">
    <text evidence="2 7">Belongs to the peptidase S33 family.</text>
</comment>
<evidence type="ECO:0000256" key="7">
    <source>
        <dbReference type="PIRNR" id="PIRNR005539"/>
    </source>
</evidence>
<dbReference type="InterPro" id="IPR029058">
    <property type="entry name" value="AB_hydrolase_fold"/>
</dbReference>
<evidence type="ECO:0000256" key="4">
    <source>
        <dbReference type="ARBA" id="ARBA00021843"/>
    </source>
</evidence>
<gene>
    <name evidence="10" type="ORF">Airi01_056870</name>
</gene>
<sequence>MNEGYADFRGHRTWYRVTGEPGADKAPLVVLHGGPGCTHDYLDSLAELAGTGRAVVHYDQLGNGRSTHLRDRGADFWTVELFVEELANLIAHLGIGDRYHVLGQSWGGMLGAEHAVTGPAGLRSLVIADSPASMELWLAAAGELRARLPADVQATLLRHEEAGTTGSEEYTRATRVFYDRHVCRVPWPEEVARTFAAMDEDPTVYHTMNGPSEFHVVGTLKDWTIIDRLDRVAVPTLLISGKYDEATPEVVRPYADGIADVRWQIFEHSSHMPHVEEKDACLKAVAAFLDQHD</sequence>